<protein>
    <submittedName>
        <fullName evidence="3">Uncharacterized protein</fullName>
    </submittedName>
</protein>
<keyword evidence="1" id="KW-1133">Transmembrane helix</keyword>
<keyword evidence="4" id="KW-1185">Reference proteome</keyword>
<feature type="chain" id="PRO_5012259486" evidence="2">
    <location>
        <begin position="28"/>
        <end position="147"/>
    </location>
</feature>
<dbReference type="STRING" id="941907.SAMN06295910_0766"/>
<evidence type="ECO:0000256" key="1">
    <source>
        <dbReference type="SAM" id="Phobius"/>
    </source>
</evidence>
<dbReference type="Proteomes" id="UP000192934">
    <property type="component" value="Chromosome I"/>
</dbReference>
<gene>
    <name evidence="3" type="ORF">SAMN06295910_0766</name>
</gene>
<dbReference type="AlphaFoldDB" id="A0A1X7G1L3"/>
<reference evidence="4" key="1">
    <citation type="submission" date="2017-04" db="EMBL/GenBank/DDBJ databases">
        <authorList>
            <person name="Varghese N."/>
            <person name="Submissions S."/>
        </authorList>
    </citation>
    <scope>NUCLEOTIDE SEQUENCE [LARGE SCALE GENOMIC DNA]</scope>
    <source>
        <strain evidence="4">Dd16</strain>
    </source>
</reference>
<accession>A0A1X7G1L3</accession>
<evidence type="ECO:0000313" key="4">
    <source>
        <dbReference type="Proteomes" id="UP000192934"/>
    </source>
</evidence>
<name>A0A1X7G1L3_9SPHN</name>
<feature type="transmembrane region" description="Helical" evidence="1">
    <location>
        <begin position="43"/>
        <end position="62"/>
    </location>
</feature>
<keyword evidence="2" id="KW-0732">Signal</keyword>
<feature type="signal peptide" evidence="2">
    <location>
        <begin position="1"/>
        <end position="27"/>
    </location>
</feature>
<sequence length="147" mass="16245">MTRFVKGLTGVAAAAMMTVTAAAPAQAQYYDRYYSRDRGVDAGAIIAGVAVLGGIAAIASAIGNDGNRYGYDARYRYRDDYRSAVNACAWNAERYGRVQVRDIERTGANRYRVRGTVDSGYNRWNHRGDYFTCTARSNGRVTNFRLG</sequence>
<proteinExistence type="predicted"/>
<organism evidence="3 4">
    <name type="scientific">Allosphingosinicella indica</name>
    <dbReference type="NCBI Taxonomy" id="941907"/>
    <lineage>
        <taxon>Bacteria</taxon>
        <taxon>Pseudomonadati</taxon>
        <taxon>Pseudomonadota</taxon>
        <taxon>Alphaproteobacteria</taxon>
        <taxon>Sphingomonadales</taxon>
        <taxon>Sphingomonadaceae</taxon>
        <taxon>Allosphingosinicella</taxon>
    </lineage>
</organism>
<dbReference type="EMBL" id="LT840185">
    <property type="protein sequence ID" value="SMF61773.1"/>
    <property type="molecule type" value="Genomic_DNA"/>
</dbReference>
<keyword evidence="1" id="KW-0812">Transmembrane</keyword>
<evidence type="ECO:0000313" key="3">
    <source>
        <dbReference type="EMBL" id="SMF61773.1"/>
    </source>
</evidence>
<keyword evidence="1" id="KW-0472">Membrane</keyword>
<dbReference type="OrthoDB" id="7409928at2"/>
<evidence type="ECO:0000256" key="2">
    <source>
        <dbReference type="SAM" id="SignalP"/>
    </source>
</evidence>
<dbReference type="RefSeq" id="WP_085217593.1">
    <property type="nucleotide sequence ID" value="NZ_LT840185.1"/>
</dbReference>